<organism evidence="3">
    <name type="scientific">Soboliphyme baturini</name>
    <dbReference type="NCBI Taxonomy" id="241478"/>
    <lineage>
        <taxon>Eukaryota</taxon>
        <taxon>Metazoa</taxon>
        <taxon>Ecdysozoa</taxon>
        <taxon>Nematoda</taxon>
        <taxon>Enoplea</taxon>
        <taxon>Dorylaimia</taxon>
        <taxon>Dioctophymatida</taxon>
        <taxon>Dioctophymatoidea</taxon>
        <taxon>Soboliphymatidae</taxon>
        <taxon>Soboliphyme</taxon>
    </lineage>
</organism>
<evidence type="ECO:0000313" key="2">
    <source>
        <dbReference type="Proteomes" id="UP000270296"/>
    </source>
</evidence>
<evidence type="ECO:0000313" key="1">
    <source>
        <dbReference type="EMBL" id="VDP02117.1"/>
    </source>
</evidence>
<name>A0A183IJB5_9BILA</name>
<reference evidence="1 2" key="2">
    <citation type="submission" date="2018-11" db="EMBL/GenBank/DDBJ databases">
        <authorList>
            <consortium name="Pathogen Informatics"/>
        </authorList>
    </citation>
    <scope>NUCLEOTIDE SEQUENCE [LARGE SCALE GENOMIC DNA]</scope>
</reference>
<sequence>MHWDYIKDTQGKYDGSIKELVRQCLHVPARTSIHWLLEDAKRGGVDIPMTRTDHAVLRVSLTLQLLWSSSPKVASVASQELRGHVS</sequence>
<dbReference type="Proteomes" id="UP000270296">
    <property type="component" value="Unassembled WGS sequence"/>
</dbReference>
<gene>
    <name evidence="1" type="ORF">SBAD_LOCUS3711</name>
</gene>
<proteinExistence type="predicted"/>
<evidence type="ECO:0000313" key="3">
    <source>
        <dbReference type="WBParaSite" id="SBAD_0000388101-mRNA-1"/>
    </source>
</evidence>
<protein>
    <submittedName>
        <fullName evidence="3">Transposase</fullName>
    </submittedName>
</protein>
<dbReference type="EMBL" id="UZAM01007905">
    <property type="protein sequence ID" value="VDP02117.1"/>
    <property type="molecule type" value="Genomic_DNA"/>
</dbReference>
<dbReference type="WBParaSite" id="SBAD_0000388101-mRNA-1">
    <property type="protein sequence ID" value="SBAD_0000388101-mRNA-1"/>
    <property type="gene ID" value="SBAD_0000388101"/>
</dbReference>
<keyword evidence="2" id="KW-1185">Reference proteome</keyword>
<reference evidence="3" key="1">
    <citation type="submission" date="2016-06" db="UniProtKB">
        <authorList>
            <consortium name="WormBaseParasite"/>
        </authorList>
    </citation>
    <scope>IDENTIFICATION</scope>
</reference>
<dbReference type="AlphaFoldDB" id="A0A183IJB5"/>
<accession>A0A183IJB5</accession>